<dbReference type="OrthoDB" id="4084551at2759"/>
<keyword evidence="1" id="KW-0472">Membrane</keyword>
<keyword evidence="1" id="KW-1133">Transmembrane helix</keyword>
<comment type="caution">
    <text evidence="2">The sequence shown here is derived from an EMBL/GenBank/DDBJ whole genome shotgun (WGS) entry which is preliminary data.</text>
</comment>
<dbReference type="Proteomes" id="UP000838763">
    <property type="component" value="Unassembled WGS sequence"/>
</dbReference>
<feature type="transmembrane region" description="Helical" evidence="1">
    <location>
        <begin position="217"/>
        <end position="238"/>
    </location>
</feature>
<dbReference type="InterPro" id="IPR028000">
    <property type="entry name" value="Pma1"/>
</dbReference>
<feature type="transmembrane region" description="Helical" evidence="1">
    <location>
        <begin position="12"/>
        <end position="31"/>
    </location>
</feature>
<feature type="transmembrane region" description="Helical" evidence="1">
    <location>
        <begin position="37"/>
        <end position="56"/>
    </location>
</feature>
<protein>
    <submittedName>
        <fullName evidence="2">Uncharacterized protein</fullName>
    </submittedName>
</protein>
<accession>A0A9P1GZW5</accession>
<dbReference type="Pfam" id="PF14610">
    <property type="entry name" value="Psg1"/>
    <property type="match status" value="1"/>
</dbReference>
<dbReference type="AlphaFoldDB" id="A0A9P1GZW5"/>
<keyword evidence="3" id="KW-1185">Reference proteome</keyword>
<organism evidence="2 3">
    <name type="scientific">Parascedosporium putredinis</name>
    <dbReference type="NCBI Taxonomy" id="1442378"/>
    <lineage>
        <taxon>Eukaryota</taxon>
        <taxon>Fungi</taxon>
        <taxon>Dikarya</taxon>
        <taxon>Ascomycota</taxon>
        <taxon>Pezizomycotina</taxon>
        <taxon>Sordariomycetes</taxon>
        <taxon>Hypocreomycetidae</taxon>
        <taxon>Microascales</taxon>
        <taxon>Microascaceae</taxon>
        <taxon>Parascedosporium</taxon>
    </lineage>
</organism>
<reference evidence="2" key="1">
    <citation type="submission" date="2022-11" db="EMBL/GenBank/DDBJ databases">
        <authorList>
            <person name="Scott C."/>
            <person name="Bruce N."/>
        </authorList>
    </citation>
    <scope>NUCLEOTIDE SEQUENCE</scope>
</reference>
<proteinExistence type="predicted"/>
<dbReference type="EMBL" id="CALLCH030000008">
    <property type="protein sequence ID" value="CAI4213409.1"/>
    <property type="molecule type" value="Genomic_DNA"/>
</dbReference>
<keyword evidence="1" id="KW-0812">Transmembrane</keyword>
<gene>
    <name evidence="2" type="ORF">PPNO1_LOCUS3155</name>
</gene>
<name>A0A9P1GZW5_9PEZI</name>
<evidence type="ECO:0000256" key="1">
    <source>
        <dbReference type="SAM" id="Phobius"/>
    </source>
</evidence>
<evidence type="ECO:0000313" key="3">
    <source>
        <dbReference type="Proteomes" id="UP000838763"/>
    </source>
</evidence>
<evidence type="ECO:0000313" key="2">
    <source>
        <dbReference type="EMBL" id="CAI4213409.1"/>
    </source>
</evidence>
<sequence>MEPRGARNRASKIAEMYIPVLIPTLQFWVTWQWPTAAVLTVLLSLFAAQTAAAGIIQQRALVHEWISIDSGGTPITHTPEVKTKNGAVSTVVSVPYILTGTVYTVSGSAGLITWDTTFFAGDQQDSEIRVEVRWTPSNTSVTSFNVRAGNGYVPMLVTEAFMRGTSKNDKALHMVMFYTEESGEAKETEGPTIYATTEEISVVDIVKRPGRKGVHPAAIAVPVVVAVLALGVGFFCLWRKNKDKLVLSRIRRRSSQGYGVSKSRTQRVPRPRMAP</sequence>